<dbReference type="NCBIfam" id="NF006741">
    <property type="entry name" value="PRK09269.1"/>
    <property type="match status" value="1"/>
</dbReference>
<feature type="signal peptide" evidence="5">
    <location>
        <begin position="1"/>
        <end position="24"/>
    </location>
</feature>
<reference evidence="7 8" key="1">
    <citation type="journal article" date="2012" name="Stand. Genomic Sci.">
        <title>Complete genome sequence of Terriglobus saanensis type strain SP1PR4(T), an Acidobacteria from tundra soil.</title>
        <authorList>
            <person name="Rawat S.R."/>
            <person name="Mannisto M.K."/>
            <person name="Starovoytov V."/>
            <person name="Goodwin L."/>
            <person name="Nolan M."/>
            <person name="Hauser L."/>
            <person name="Land M."/>
            <person name="Davenport K.W."/>
            <person name="Woyke T."/>
            <person name="Haggblom M.M."/>
        </authorList>
    </citation>
    <scope>NUCLEOTIDE SEQUENCE</scope>
    <source>
        <strain evidence="8">ATCC BAA-1853 / DSM 23119 / SP1PR4</strain>
    </source>
</reference>
<name>E8UZL1_TERSS</name>
<dbReference type="HOGENOM" id="CLU_090313_2_1_0"/>
<dbReference type="Pfam" id="PF01817">
    <property type="entry name" value="CM_2"/>
    <property type="match status" value="1"/>
</dbReference>
<feature type="chain" id="PRO_5003228825" description="chorismate mutase" evidence="5">
    <location>
        <begin position="25"/>
        <end position="192"/>
    </location>
</feature>
<dbReference type="Gene3D" id="1.20.59.10">
    <property type="entry name" value="Chorismate mutase"/>
    <property type="match status" value="1"/>
</dbReference>
<dbReference type="InterPro" id="IPR008240">
    <property type="entry name" value="Chorismate_mutase_periplasmic"/>
</dbReference>
<dbReference type="UniPathway" id="UPA00120">
    <property type="reaction ID" value="UER00203"/>
</dbReference>
<comment type="pathway">
    <text evidence="1">Metabolic intermediate biosynthesis; prephenate biosynthesis; prephenate from chorismate: step 1/1.</text>
</comment>
<sequence>MMSQNRMSIAIVAFAVVSISNVHAQSSTPIDRLQPLVEASAQRLALADQVALAKWDSGMPIEDATREASVIAGAVKSGESKDLDSVSVANFFKAQIESNKIVQYGLLAKWRRSGGAPKHAPIDLVATIRPQLDWIQIALVTALAETKAMRSDPACKDDVAKAVGKYLALHKRNADALHAIALDRSLAATCAR</sequence>
<dbReference type="KEGG" id="tsa:AciPR4_3601"/>
<dbReference type="GO" id="GO:0046417">
    <property type="term" value="P:chorismate metabolic process"/>
    <property type="evidence" value="ECO:0007669"/>
    <property type="project" value="InterPro"/>
</dbReference>
<dbReference type="InterPro" id="IPR036263">
    <property type="entry name" value="Chorismate_II_sf"/>
</dbReference>
<evidence type="ECO:0000256" key="5">
    <source>
        <dbReference type="SAM" id="SignalP"/>
    </source>
</evidence>
<dbReference type="PANTHER" id="PTHR38041">
    <property type="entry name" value="CHORISMATE MUTASE"/>
    <property type="match status" value="1"/>
</dbReference>
<evidence type="ECO:0000256" key="4">
    <source>
        <dbReference type="ARBA" id="ARBA00023235"/>
    </source>
</evidence>
<evidence type="ECO:0000256" key="3">
    <source>
        <dbReference type="ARBA" id="ARBA00022729"/>
    </source>
</evidence>
<dbReference type="Proteomes" id="UP000006844">
    <property type="component" value="Chromosome"/>
</dbReference>
<proteinExistence type="predicted"/>
<dbReference type="InterPro" id="IPR051331">
    <property type="entry name" value="Chorismate_mutase-related"/>
</dbReference>
<organism evidence="7 8">
    <name type="scientific">Terriglobus saanensis (strain ATCC BAA-1853 / DSM 23119 / SP1PR4)</name>
    <dbReference type="NCBI Taxonomy" id="401053"/>
    <lineage>
        <taxon>Bacteria</taxon>
        <taxon>Pseudomonadati</taxon>
        <taxon>Acidobacteriota</taxon>
        <taxon>Terriglobia</taxon>
        <taxon>Terriglobales</taxon>
        <taxon>Acidobacteriaceae</taxon>
        <taxon>Terriglobus</taxon>
    </lineage>
</organism>
<evidence type="ECO:0000313" key="8">
    <source>
        <dbReference type="Proteomes" id="UP000006844"/>
    </source>
</evidence>
<dbReference type="InterPro" id="IPR002701">
    <property type="entry name" value="CM_II_prokaryot"/>
</dbReference>
<dbReference type="EMBL" id="CP002467">
    <property type="protein sequence ID" value="ADV84354.1"/>
    <property type="molecule type" value="Genomic_DNA"/>
</dbReference>
<dbReference type="eggNOG" id="COG1605">
    <property type="taxonomic scope" value="Bacteria"/>
</dbReference>
<evidence type="ECO:0000259" key="6">
    <source>
        <dbReference type="PROSITE" id="PS51168"/>
    </source>
</evidence>
<dbReference type="GO" id="GO:0009697">
    <property type="term" value="P:salicylic acid biosynthetic process"/>
    <property type="evidence" value="ECO:0007669"/>
    <property type="project" value="TreeGrafter"/>
</dbReference>
<dbReference type="PROSITE" id="PS51168">
    <property type="entry name" value="CHORISMATE_MUT_2"/>
    <property type="match status" value="1"/>
</dbReference>
<keyword evidence="3 5" id="KW-0732">Signal</keyword>
<accession>E8UZL1</accession>
<dbReference type="STRING" id="401053.AciPR4_3601"/>
<dbReference type="EC" id="5.4.99.5" evidence="2"/>
<feature type="domain" description="Chorismate mutase" evidence="6">
    <location>
        <begin position="1"/>
        <end position="107"/>
    </location>
</feature>
<evidence type="ECO:0000256" key="1">
    <source>
        <dbReference type="ARBA" id="ARBA00004817"/>
    </source>
</evidence>
<dbReference type="GO" id="GO:0004106">
    <property type="term" value="F:chorismate mutase activity"/>
    <property type="evidence" value="ECO:0007669"/>
    <property type="project" value="UniProtKB-EC"/>
</dbReference>
<dbReference type="SUPFAM" id="SSF48600">
    <property type="entry name" value="Chorismate mutase II"/>
    <property type="match status" value="1"/>
</dbReference>
<keyword evidence="4" id="KW-0413">Isomerase</keyword>
<dbReference type="SMART" id="SM00830">
    <property type="entry name" value="CM_2"/>
    <property type="match status" value="1"/>
</dbReference>
<dbReference type="InterPro" id="IPR036979">
    <property type="entry name" value="CM_dom_sf"/>
</dbReference>
<keyword evidence="8" id="KW-1185">Reference proteome</keyword>
<protein>
    <recommendedName>
        <fullName evidence="2">chorismate mutase</fullName>
        <ecNumber evidence="2">5.4.99.5</ecNumber>
    </recommendedName>
</protein>
<dbReference type="PANTHER" id="PTHR38041:SF2">
    <property type="entry name" value="SECRETED CHORISMATE MUTASE"/>
    <property type="match status" value="1"/>
</dbReference>
<evidence type="ECO:0000256" key="2">
    <source>
        <dbReference type="ARBA" id="ARBA00012404"/>
    </source>
</evidence>
<dbReference type="AlphaFoldDB" id="E8UZL1"/>
<dbReference type="NCBIfam" id="TIGR01806">
    <property type="entry name" value="CM_mono2"/>
    <property type="match status" value="1"/>
</dbReference>
<evidence type="ECO:0000313" key="7">
    <source>
        <dbReference type="EMBL" id="ADV84354.1"/>
    </source>
</evidence>
<gene>
    <name evidence="7" type="ordered locus">AciPR4_3601</name>
</gene>